<dbReference type="InterPro" id="IPR000719">
    <property type="entry name" value="Prot_kinase_dom"/>
</dbReference>
<dbReference type="CDD" id="cd23823">
    <property type="entry name" value="RWD_GCN2"/>
    <property type="match status" value="1"/>
</dbReference>
<dbReference type="GO" id="GO:0034198">
    <property type="term" value="P:cellular response to amino acid starvation"/>
    <property type="evidence" value="ECO:0007669"/>
    <property type="project" value="EnsemblFungi"/>
</dbReference>
<dbReference type="GeneID" id="4839163"/>
<dbReference type="InterPro" id="IPR041715">
    <property type="entry name" value="HisRS-like_core"/>
</dbReference>
<comment type="similarity">
    <text evidence="8">Belongs to the protein kinase superfamily. Ser/Thr protein kinase family. GCN2 subfamily.</text>
</comment>
<dbReference type="GO" id="GO:0031369">
    <property type="term" value="F:translation initiation factor binding"/>
    <property type="evidence" value="ECO:0007669"/>
    <property type="project" value="EnsemblFungi"/>
</dbReference>
<dbReference type="GO" id="GO:0140469">
    <property type="term" value="P:GCN2-mediated signaling"/>
    <property type="evidence" value="ECO:0007669"/>
    <property type="project" value="EnsemblFungi"/>
</dbReference>
<feature type="region of interest" description="Disordered" evidence="15">
    <location>
        <begin position="1517"/>
        <end position="1541"/>
    </location>
</feature>
<dbReference type="GO" id="GO:0017148">
    <property type="term" value="P:negative regulation of translation"/>
    <property type="evidence" value="ECO:0007669"/>
    <property type="project" value="UniProtKB-KW"/>
</dbReference>
<dbReference type="GO" id="GO:0005634">
    <property type="term" value="C:nucleus"/>
    <property type="evidence" value="ECO:0007669"/>
    <property type="project" value="TreeGrafter"/>
</dbReference>
<evidence type="ECO:0000256" key="11">
    <source>
        <dbReference type="PIRSR" id="PIRSR000660-1"/>
    </source>
</evidence>
<evidence type="ECO:0000256" key="15">
    <source>
        <dbReference type="SAM" id="MobiDB-lite"/>
    </source>
</evidence>
<feature type="domain" description="Protein kinase" evidence="16">
    <location>
        <begin position="605"/>
        <end position="993"/>
    </location>
</feature>
<dbReference type="FunFam" id="3.30.200.20:FF:000379">
    <property type="entry name" value="eIF-2-alpha kinase GCN2"/>
    <property type="match status" value="1"/>
</dbReference>
<dbReference type="Gene3D" id="3.10.110.10">
    <property type="entry name" value="Ubiquitin Conjugating Enzyme"/>
    <property type="match status" value="1"/>
</dbReference>
<dbReference type="SUPFAM" id="SSF56112">
    <property type="entry name" value="Protein kinase-like (PK-like)"/>
    <property type="match status" value="2"/>
</dbReference>
<dbReference type="GO" id="GO:0043023">
    <property type="term" value="F:ribosomal large subunit binding"/>
    <property type="evidence" value="ECO:0007669"/>
    <property type="project" value="EnsemblFungi"/>
</dbReference>
<keyword evidence="7" id="KW-0652">Protein synthesis inhibitor</keyword>
<dbReference type="InterPro" id="IPR011009">
    <property type="entry name" value="Kinase-like_dom_sf"/>
</dbReference>
<dbReference type="InterPro" id="IPR045864">
    <property type="entry name" value="aa-tRNA-synth_II/BPL/LPL"/>
</dbReference>
<dbReference type="GO" id="GO:0022626">
    <property type="term" value="C:cytosolic ribosome"/>
    <property type="evidence" value="ECO:0007669"/>
    <property type="project" value="EnsemblFungi"/>
</dbReference>
<dbReference type="Pfam" id="PF12745">
    <property type="entry name" value="HGTP_anticodon2"/>
    <property type="match status" value="1"/>
</dbReference>
<dbReference type="EC" id="2.7.11.1" evidence="1"/>
<dbReference type="Gene3D" id="3.30.200.20">
    <property type="entry name" value="Phosphorylase Kinase, domain 1"/>
    <property type="match status" value="1"/>
</dbReference>
<dbReference type="STRING" id="322104.A3LWI3"/>
<evidence type="ECO:0000256" key="2">
    <source>
        <dbReference type="ARBA" id="ARBA00022527"/>
    </source>
</evidence>
<keyword evidence="3" id="KW-0808">Transferase</keyword>
<feature type="compositionally biased region" description="Acidic residues" evidence="15">
    <location>
        <begin position="693"/>
        <end position="704"/>
    </location>
</feature>
<dbReference type="Gene3D" id="3.30.930.10">
    <property type="entry name" value="Bira Bifunctional Protein, Domain 2"/>
    <property type="match status" value="1"/>
</dbReference>
<evidence type="ECO:0000256" key="13">
    <source>
        <dbReference type="PROSITE-ProRule" id="PRU10141"/>
    </source>
</evidence>
<keyword evidence="5 18" id="KW-0418">Kinase</keyword>
<dbReference type="SMART" id="SM00591">
    <property type="entry name" value="RWD"/>
    <property type="match status" value="1"/>
</dbReference>
<dbReference type="GO" id="GO:0071232">
    <property type="term" value="P:cellular response to histidine"/>
    <property type="evidence" value="ECO:0007669"/>
    <property type="project" value="EnsemblFungi"/>
</dbReference>
<dbReference type="SMART" id="SM00220">
    <property type="entry name" value="S_TKc"/>
    <property type="match status" value="1"/>
</dbReference>
<dbReference type="Gene3D" id="3.40.50.800">
    <property type="entry name" value="Anticodon-binding domain"/>
    <property type="match status" value="1"/>
</dbReference>
<dbReference type="InterPro" id="IPR024435">
    <property type="entry name" value="HisRS-related_dom"/>
</dbReference>
<dbReference type="InParanoid" id="A3LWI3"/>
<dbReference type="PANTHER" id="PTHR11042:SF160">
    <property type="entry name" value="EUKARYOTIC TRANSLATION INITIATION FACTOR 2-ALPHA KINASE 1"/>
    <property type="match status" value="1"/>
</dbReference>
<dbReference type="InterPro" id="IPR016255">
    <property type="entry name" value="Gcn2"/>
</dbReference>
<evidence type="ECO:0000256" key="4">
    <source>
        <dbReference type="ARBA" id="ARBA00022741"/>
    </source>
</evidence>
<dbReference type="PIRSF" id="PIRSF000660">
    <property type="entry name" value="Ser/Thr_PK_GCN2"/>
    <property type="match status" value="1"/>
</dbReference>
<feature type="compositionally biased region" description="Basic and acidic residues" evidence="15">
    <location>
        <begin position="1522"/>
        <end position="1541"/>
    </location>
</feature>
<dbReference type="EMBL" id="CP000499">
    <property type="protein sequence ID" value="ABN67283.2"/>
    <property type="molecule type" value="Genomic_DNA"/>
</dbReference>
<dbReference type="KEGG" id="pic:PICST_60715"/>
<dbReference type="Pfam" id="PF00069">
    <property type="entry name" value="Pkinase"/>
    <property type="match status" value="3"/>
</dbReference>
<dbReference type="PROSITE" id="PS00108">
    <property type="entry name" value="PROTEIN_KINASE_ST"/>
    <property type="match status" value="1"/>
</dbReference>
<dbReference type="eggNOG" id="KOG1035">
    <property type="taxonomic scope" value="Eukaryota"/>
</dbReference>
<evidence type="ECO:0000256" key="7">
    <source>
        <dbReference type="ARBA" id="ARBA00023193"/>
    </source>
</evidence>
<dbReference type="FunCoup" id="A3LWI3">
    <property type="interactions" value="878"/>
</dbReference>
<dbReference type="GO" id="GO:0071264">
    <property type="term" value="P:positive regulation of translational initiation in response to starvation"/>
    <property type="evidence" value="ECO:0007669"/>
    <property type="project" value="EnsemblFungi"/>
</dbReference>
<keyword evidence="4 12" id="KW-0547">Nucleotide-binding</keyword>
<dbReference type="InterPro" id="IPR050339">
    <property type="entry name" value="CC_SR_Kinase"/>
</dbReference>
<proteinExistence type="inferred from homology"/>
<comment type="catalytic activity">
    <reaction evidence="10">
        <text>L-seryl-[protein] + ATP = O-phospho-L-seryl-[protein] + ADP + H(+)</text>
        <dbReference type="Rhea" id="RHEA:17989"/>
        <dbReference type="Rhea" id="RHEA-COMP:9863"/>
        <dbReference type="Rhea" id="RHEA-COMP:11604"/>
        <dbReference type="ChEBI" id="CHEBI:15378"/>
        <dbReference type="ChEBI" id="CHEBI:29999"/>
        <dbReference type="ChEBI" id="CHEBI:30616"/>
        <dbReference type="ChEBI" id="CHEBI:83421"/>
        <dbReference type="ChEBI" id="CHEBI:456216"/>
        <dbReference type="EC" id="2.7.11.1"/>
    </reaction>
    <physiologicalReaction direction="left-to-right" evidence="10">
        <dbReference type="Rhea" id="RHEA:17990"/>
    </physiologicalReaction>
</comment>
<sequence length="1671" mass="190674">MPNNVSVSSELEQRQNDELNSIASIYGDMFHDITPKGLVWNKKPCPHFQINIESHVNPDRPVLSMTLDIEFTQTYPLSPPLVKILHPKNILNKKLSVIECKIKELIKEYPEEEVSFTIISEVIILCDEFQSTAEKVLSLEEESALRLKNKKIELEKQEAKRKAEQELARKKQNEELNQQIKLIRGEYYDSNSITVPTDQKEQDLIPSNDKDQYFIFENAIVGEFPAASRTKLKFKFKAVSGFIKYGKRDLLSTAGNQYIVKPYLTPDLQTKIDAKGTELSYLLTEIKLENPYWNSEQGKDEIRDLEHELQMIRDISNDNIIKLYGFQFDKCTGGWKLRLLTEFSSASESLHDILPTAEFINWALARAWLIQILPALESLHNLGFIHKSLCPLTILVVQQPDSSHAKVLKLSHPSYGYKILKMLNSHPNDPTNNLMDFYQIIIPENWIAPELKHSGVHNQRTDVWDLGVLFIRVMISYNALKTTFHTPEEFHDKFSDDDYPGAEVFASSVYDMLSKMIQPKMSKRPTPLELNAVKFLRDGPVVTISHPFIGNTSMKYNLSTNNQSISKRMPGHAKRRFSNTHGESLSGSFMKSGTQRNIGRYERDFEEIGKLGKGGFGEVVKARNRLEGTFYAIKKIKHKSSKLDSLLSEVLSLARLNHQYIVRYYGTWVEELPDSTNASSVVTDDGTKSGDDVASESETEDDFESPLNARSTSFLLADNSFQVDYMSNSFDPGIEFGYSSDEEDDLDDRIEFANSTEESTDNALVTESEDEDSLDLSKHEIKIKVDVLPKLAEQTKSILYIQMEFCENNTLLNLIDQGLPGNSNEYWRLFRQLLEAVSYIHREGFIHRDLKPTNIFIDRSNNVKVGDFGLAKNSQFSSIVSTNNQVTSNSKNGDLSTVVGTLFYTANEVATGSYDEKVDMYSLGIIFFEMCYPLATGMERARTLNDLRLVSVEFPSNFVDSKYKTEKKIIRLLLDHDPKLRIGAAELLQSGLLPVEHQDVVIKEALKSLADPASPWQQQVRETLFNQPYSLARDLMFDSSNKVSHFHNLEGSASDYLIFNRIILEMYRIFRRHGAIEDFNANVLAPKAPFQSRDLVYEVLDKNGSVLTLPYDLTLTTARILSKADMSISKTYRHDFVYRPNVRGTGVPDKYSAVKFDITSHDASSRIVNDAECLKVVDEIIQAFPCFHAKSSSAIIVVNHNDILEAVTTFAFGSVRIDDKKRLEVFGILSQLGLDKDADEIKRYLREDLKVPHTVTYDLVDGFDFTLEVDKARQKFQKIMKDSPLLGKIERALQYLLDVVAVLKKFGVKSPVYFNPLSNYNSKYYSHGILFQGIFKIEKNRRYSRIVTGGRYDSLIASFVNKDIAKSNTPFAVGFTLTTTFTFVLMKKLLHRKVKNQEFNHQKWRGVRCDVIITSPSAAYMDQSIYEIAKELWAHNINCDTFVFSSQEELSHKVQTDGANWIVVTKQPNTLQKRNRNFKPLRVKTLHPNKEVDLGYDELVDYLESEIEERNTEFEVECGDNSNDHGKAPEDNNNHMESDTSHHELNPLFSVDIEQKAIVVPNEAPRGRKNNKREKWELENDSKIASAQALKDLATSPVITVDARDEVLDMIAITSISQQEEWLRKVIFSNLPRSYAINIHNSLSKEASKGHRWAVIYSPKTQKTNIVDLQR</sequence>
<keyword evidence="14" id="KW-0175">Coiled coil</keyword>
<evidence type="ECO:0000313" key="19">
    <source>
        <dbReference type="Proteomes" id="UP000002258"/>
    </source>
</evidence>
<dbReference type="HOGENOM" id="CLU_001222_2_0_1"/>
<comment type="catalytic activity">
    <reaction evidence="9">
        <text>L-threonyl-[protein] + ATP = O-phospho-L-threonyl-[protein] + ADP + H(+)</text>
        <dbReference type="Rhea" id="RHEA:46608"/>
        <dbReference type="Rhea" id="RHEA-COMP:11060"/>
        <dbReference type="Rhea" id="RHEA-COMP:11605"/>
        <dbReference type="ChEBI" id="CHEBI:15378"/>
        <dbReference type="ChEBI" id="CHEBI:30013"/>
        <dbReference type="ChEBI" id="CHEBI:30616"/>
        <dbReference type="ChEBI" id="CHEBI:61977"/>
        <dbReference type="ChEBI" id="CHEBI:456216"/>
        <dbReference type="EC" id="2.7.11.1"/>
    </reaction>
    <physiologicalReaction direction="left-to-right" evidence="9">
        <dbReference type="Rhea" id="RHEA:46609"/>
    </physiologicalReaction>
</comment>
<dbReference type="InterPro" id="IPR008271">
    <property type="entry name" value="Ser/Thr_kinase_AS"/>
</dbReference>
<dbReference type="GO" id="GO:1903833">
    <property type="term" value="P:positive regulation of cellular response to amino acid starvation"/>
    <property type="evidence" value="ECO:0007669"/>
    <property type="project" value="EnsemblFungi"/>
</dbReference>
<evidence type="ECO:0000259" key="17">
    <source>
        <dbReference type="PROSITE" id="PS50908"/>
    </source>
</evidence>
<evidence type="ECO:0000256" key="12">
    <source>
        <dbReference type="PIRSR" id="PIRSR000660-2"/>
    </source>
</evidence>
<evidence type="ECO:0000256" key="1">
    <source>
        <dbReference type="ARBA" id="ARBA00012513"/>
    </source>
</evidence>
<dbReference type="GO" id="GO:0005524">
    <property type="term" value="F:ATP binding"/>
    <property type="evidence" value="ECO:0007669"/>
    <property type="project" value="UniProtKB-UniRule"/>
</dbReference>
<organism evidence="18 19">
    <name type="scientific">Scheffersomyces stipitis (strain ATCC 58785 / CBS 6054 / NBRC 10063 / NRRL Y-11545)</name>
    <name type="common">Yeast</name>
    <name type="synonym">Pichia stipitis</name>
    <dbReference type="NCBI Taxonomy" id="322104"/>
    <lineage>
        <taxon>Eukaryota</taxon>
        <taxon>Fungi</taxon>
        <taxon>Dikarya</taxon>
        <taxon>Ascomycota</taxon>
        <taxon>Saccharomycotina</taxon>
        <taxon>Pichiomycetes</taxon>
        <taxon>Debaryomycetaceae</taxon>
        <taxon>Scheffersomyces</taxon>
    </lineage>
</organism>
<evidence type="ECO:0000313" key="18">
    <source>
        <dbReference type="EMBL" id="ABN67283.2"/>
    </source>
</evidence>
<feature type="compositionally biased region" description="Basic residues" evidence="15">
    <location>
        <begin position="569"/>
        <end position="578"/>
    </location>
</feature>
<feature type="domain" description="Protein kinase" evidence="16">
    <location>
        <begin position="213"/>
        <end position="549"/>
    </location>
</feature>
<evidence type="ECO:0000256" key="14">
    <source>
        <dbReference type="SAM" id="Coils"/>
    </source>
</evidence>
<dbReference type="GO" id="GO:0003725">
    <property type="term" value="F:double-stranded RNA binding"/>
    <property type="evidence" value="ECO:0007669"/>
    <property type="project" value="EnsemblFungi"/>
</dbReference>
<feature type="binding site" evidence="12">
    <location>
        <begin position="611"/>
        <end position="619"/>
    </location>
    <ligand>
        <name>ATP</name>
        <dbReference type="ChEBI" id="CHEBI:30616"/>
    </ligand>
</feature>
<dbReference type="InterPro" id="IPR017441">
    <property type="entry name" value="Protein_kinase_ATP_BS"/>
</dbReference>
<dbReference type="CDD" id="cd14046">
    <property type="entry name" value="STKc_EIF2AK4_GCN2_rpt2"/>
    <property type="match status" value="1"/>
</dbReference>
<evidence type="ECO:0000259" key="16">
    <source>
        <dbReference type="PROSITE" id="PS50011"/>
    </source>
</evidence>
<dbReference type="GO" id="GO:0000049">
    <property type="term" value="F:tRNA binding"/>
    <property type="evidence" value="ECO:0007669"/>
    <property type="project" value="EnsemblFungi"/>
</dbReference>
<dbReference type="PROSITE" id="PS50011">
    <property type="entry name" value="PROTEIN_KINASE_DOM"/>
    <property type="match status" value="2"/>
</dbReference>
<dbReference type="PANTHER" id="PTHR11042">
    <property type="entry name" value="EUKARYOTIC TRANSLATION INITIATION FACTOR 2-ALPHA KINASE EIF2-ALPHA KINASE -RELATED"/>
    <property type="match status" value="1"/>
</dbReference>
<evidence type="ECO:0000256" key="5">
    <source>
        <dbReference type="ARBA" id="ARBA00022777"/>
    </source>
</evidence>
<keyword evidence="19" id="KW-1185">Reference proteome</keyword>
<dbReference type="SUPFAM" id="SSF54495">
    <property type="entry name" value="UBC-like"/>
    <property type="match status" value="1"/>
</dbReference>
<dbReference type="GO" id="GO:0000077">
    <property type="term" value="P:DNA damage checkpoint signaling"/>
    <property type="evidence" value="ECO:0007669"/>
    <property type="project" value="EnsemblFungi"/>
</dbReference>
<dbReference type="GO" id="GO:0015935">
    <property type="term" value="C:small ribosomal subunit"/>
    <property type="evidence" value="ECO:0007669"/>
    <property type="project" value="EnsemblFungi"/>
</dbReference>
<dbReference type="Proteomes" id="UP000002258">
    <property type="component" value="Chromosome 5"/>
</dbReference>
<name>A3LWI3_PICST</name>
<dbReference type="InterPro" id="IPR036621">
    <property type="entry name" value="Anticodon-bd_dom_sf"/>
</dbReference>
<dbReference type="PROSITE" id="PS50908">
    <property type="entry name" value="RWD"/>
    <property type="match status" value="1"/>
</dbReference>
<dbReference type="SUPFAM" id="SSF55681">
    <property type="entry name" value="Class II aaRS and biotin synthetases"/>
    <property type="match status" value="1"/>
</dbReference>
<feature type="active site" description="Proton acceptor" evidence="11">
    <location>
        <position position="849"/>
    </location>
</feature>
<gene>
    <name evidence="18" type="ORF">PICST_60715</name>
</gene>
<protein>
    <recommendedName>
        <fullName evidence="1">non-specific serine/threonine protein kinase</fullName>
        <ecNumber evidence="1">2.7.11.1</ecNumber>
    </recommendedName>
</protein>
<dbReference type="Pfam" id="PF05773">
    <property type="entry name" value="RWD"/>
    <property type="match status" value="1"/>
</dbReference>
<evidence type="ECO:0000256" key="3">
    <source>
        <dbReference type="ARBA" id="ARBA00022679"/>
    </source>
</evidence>
<dbReference type="InterPro" id="IPR006575">
    <property type="entry name" value="RWD_dom"/>
</dbReference>
<evidence type="ECO:0000256" key="6">
    <source>
        <dbReference type="ARBA" id="ARBA00022840"/>
    </source>
</evidence>
<feature type="region of interest" description="Disordered" evidence="15">
    <location>
        <begin position="676"/>
        <end position="704"/>
    </location>
</feature>
<feature type="compositionally biased region" description="Polar residues" evidence="15">
    <location>
        <begin position="579"/>
        <end position="592"/>
    </location>
</feature>
<feature type="coiled-coil region" evidence="14">
    <location>
        <begin position="137"/>
        <end position="176"/>
    </location>
</feature>
<feature type="binding site" evidence="13">
    <location>
        <position position="635"/>
    </location>
    <ligand>
        <name>ATP</name>
        <dbReference type="ChEBI" id="CHEBI:30616"/>
    </ligand>
</feature>
<dbReference type="GO" id="GO:1990611">
    <property type="term" value="P:regulation of cytoplasmic translational initiation in response to stress"/>
    <property type="evidence" value="ECO:0007669"/>
    <property type="project" value="EnsemblFungi"/>
</dbReference>
<accession>A3LWI3</accession>
<dbReference type="GO" id="GO:0004860">
    <property type="term" value="F:protein kinase inhibitor activity"/>
    <property type="evidence" value="ECO:0007669"/>
    <property type="project" value="EnsemblFungi"/>
</dbReference>
<feature type="domain" description="RWD" evidence="17">
    <location>
        <begin position="17"/>
        <end position="129"/>
    </location>
</feature>
<dbReference type="OMA" id="FEDIAWD"/>
<dbReference type="PROSITE" id="PS00107">
    <property type="entry name" value="PROTEIN_KINASE_ATP"/>
    <property type="match status" value="1"/>
</dbReference>
<feature type="region of interest" description="Disordered" evidence="15">
    <location>
        <begin position="567"/>
        <end position="592"/>
    </location>
</feature>
<keyword evidence="6 12" id="KW-0067">ATP-binding</keyword>
<dbReference type="GO" id="GO:0042803">
    <property type="term" value="F:protein homodimerization activity"/>
    <property type="evidence" value="ECO:0007669"/>
    <property type="project" value="EnsemblFungi"/>
</dbReference>
<dbReference type="Gene3D" id="1.10.510.10">
    <property type="entry name" value="Transferase(Phosphotransferase) domain 1"/>
    <property type="match status" value="2"/>
</dbReference>
<dbReference type="GO" id="GO:0015934">
    <property type="term" value="C:large ribosomal subunit"/>
    <property type="evidence" value="ECO:0007669"/>
    <property type="project" value="EnsemblFungi"/>
</dbReference>
<evidence type="ECO:0000256" key="8">
    <source>
        <dbReference type="ARBA" id="ARBA00037982"/>
    </source>
</evidence>
<dbReference type="InterPro" id="IPR016135">
    <property type="entry name" value="UBQ-conjugating_enzyme/RWD"/>
</dbReference>
<dbReference type="Pfam" id="PF13393">
    <property type="entry name" value="tRNA-synt_His"/>
    <property type="match status" value="1"/>
</dbReference>
<evidence type="ECO:0000256" key="9">
    <source>
        <dbReference type="ARBA" id="ARBA00048659"/>
    </source>
</evidence>
<dbReference type="GO" id="GO:0030447">
    <property type="term" value="P:filamentous growth"/>
    <property type="evidence" value="ECO:0007669"/>
    <property type="project" value="UniProtKB-ARBA"/>
</dbReference>
<evidence type="ECO:0000256" key="10">
    <source>
        <dbReference type="ARBA" id="ARBA00048977"/>
    </source>
</evidence>
<dbReference type="OrthoDB" id="341578at2759"/>
<reference evidence="18 19" key="1">
    <citation type="journal article" date="2007" name="Nat. Biotechnol.">
        <title>Genome sequence of the lignocellulose-bioconverting and xylose-fermenting yeast Pichia stipitis.</title>
        <authorList>
            <person name="Jeffries T.W."/>
            <person name="Grigoriev I.V."/>
            <person name="Grimwood J."/>
            <person name="Laplaza J.M."/>
            <person name="Aerts A."/>
            <person name="Salamov A."/>
            <person name="Schmutz J."/>
            <person name="Lindquist E."/>
            <person name="Dehal P."/>
            <person name="Shapiro H."/>
            <person name="Jin Y.S."/>
            <person name="Passoth V."/>
            <person name="Richardson P.M."/>
        </authorList>
    </citation>
    <scope>NUCLEOTIDE SEQUENCE [LARGE SCALE GENOMIC DNA]</scope>
    <source>
        <strain evidence="19">ATCC 58785 / CBS 6054 / NBRC 10063 / NRRL Y-11545</strain>
    </source>
</reference>
<dbReference type="RefSeq" id="XP_001385312.2">
    <property type="nucleotide sequence ID" value="XM_001385275.1"/>
</dbReference>
<dbReference type="GO" id="GO:0004694">
    <property type="term" value="F:eukaryotic translation initiation factor 2alpha kinase activity"/>
    <property type="evidence" value="ECO:0007669"/>
    <property type="project" value="EnsemblFungi"/>
</dbReference>
<feature type="binding site" evidence="12">
    <location>
        <position position="634"/>
    </location>
    <ligand>
        <name>ATP</name>
        <dbReference type="ChEBI" id="CHEBI:30616"/>
    </ligand>
</feature>
<keyword evidence="2" id="KW-0723">Serine/threonine-protein kinase</keyword>